<dbReference type="EMBL" id="FQUS01000005">
    <property type="protein sequence ID" value="SHF12094.1"/>
    <property type="molecule type" value="Genomic_DNA"/>
</dbReference>
<reference evidence="12 13" key="1">
    <citation type="submission" date="2016-11" db="EMBL/GenBank/DDBJ databases">
        <authorList>
            <person name="Jaros S."/>
            <person name="Januszkiewicz K."/>
            <person name="Wedrychowicz H."/>
        </authorList>
    </citation>
    <scope>NUCLEOTIDE SEQUENCE [LARGE SCALE GENOMIC DNA]</scope>
    <source>
        <strain evidence="12 13">DSM 21986</strain>
    </source>
</reference>
<protein>
    <submittedName>
        <fullName evidence="12">Hemolysin, contains CBS domains</fullName>
    </submittedName>
</protein>
<dbReference type="PANTHER" id="PTHR43099">
    <property type="entry name" value="UPF0053 PROTEIN YRKA"/>
    <property type="match status" value="1"/>
</dbReference>
<dbReference type="RefSeq" id="WP_073061166.1">
    <property type="nucleotide sequence ID" value="NZ_FQUS01000005.1"/>
</dbReference>
<dbReference type="PROSITE" id="PS51846">
    <property type="entry name" value="CNNM"/>
    <property type="match status" value="1"/>
</dbReference>
<dbReference type="Proteomes" id="UP000184041">
    <property type="component" value="Unassembled WGS sequence"/>
</dbReference>
<accession>A0A1M4Z1Z9</accession>
<evidence type="ECO:0000313" key="12">
    <source>
        <dbReference type="EMBL" id="SHF12094.1"/>
    </source>
</evidence>
<evidence type="ECO:0000313" key="13">
    <source>
        <dbReference type="Proteomes" id="UP000184041"/>
    </source>
</evidence>
<keyword evidence="5 8" id="KW-1133">Transmembrane helix</keyword>
<proteinExistence type="predicted"/>
<evidence type="ECO:0000259" key="11">
    <source>
        <dbReference type="PROSITE" id="PS51846"/>
    </source>
</evidence>
<keyword evidence="4" id="KW-0677">Repeat</keyword>
<dbReference type="PANTHER" id="PTHR43099:SF5">
    <property type="entry name" value="HLYC_CORC FAMILY TRANSPORTER"/>
    <property type="match status" value="1"/>
</dbReference>
<dbReference type="STRING" id="1194090.SAMN05443144_105225"/>
<dbReference type="InterPro" id="IPR046342">
    <property type="entry name" value="CBS_dom_sf"/>
</dbReference>
<evidence type="ECO:0000256" key="8">
    <source>
        <dbReference type="PROSITE-ProRule" id="PRU01193"/>
    </source>
</evidence>
<sequence>MELYLRLFGGFILLALNAFFVATEFALTRLRQYNRDELDDSAGLNRAWQMTETLEIYLTSCQIGITSTSILLGVIAEPAVTELIELMFAVEAIGSISAHTISVILSVTVINFVHTIWGEQAPTYLGVERAKGVARYCASPLYWWTYAIYPFLLLGDYITKATLRLFGVEMKRTWLQSEGESASSDIRSAMVDLLKTGGVEGERREEVINALDIEHIPVSEIMIPREKIVTLTTQKPFYDNLETIRSHMQARYPLVGETIDDFRGILYTPQITANMEELLNGGRELDDFDWPKLTVQHNLPVSKLIDRFQEQHHELALVQENGHTVGLVTLTDALETIIGHAEDPLDLLDN</sequence>
<dbReference type="GO" id="GO:0005886">
    <property type="term" value="C:plasma membrane"/>
    <property type="evidence" value="ECO:0007669"/>
    <property type="project" value="UniProtKB-SubCell"/>
</dbReference>
<feature type="domain" description="CBS" evidence="10">
    <location>
        <begin position="285"/>
        <end position="347"/>
    </location>
</feature>
<evidence type="ECO:0000256" key="3">
    <source>
        <dbReference type="ARBA" id="ARBA00022692"/>
    </source>
</evidence>
<keyword evidence="3 8" id="KW-0812">Transmembrane</keyword>
<feature type="domain" description="CNNM transmembrane" evidence="11">
    <location>
        <begin position="1"/>
        <end position="207"/>
    </location>
</feature>
<gene>
    <name evidence="12" type="ORF">SAMN05443144_105225</name>
</gene>
<dbReference type="OrthoDB" id="9798188at2"/>
<evidence type="ECO:0000259" key="10">
    <source>
        <dbReference type="PROSITE" id="PS51371"/>
    </source>
</evidence>
<organism evidence="12 13">
    <name type="scientific">Fodinibius roseus</name>
    <dbReference type="NCBI Taxonomy" id="1194090"/>
    <lineage>
        <taxon>Bacteria</taxon>
        <taxon>Pseudomonadati</taxon>
        <taxon>Balneolota</taxon>
        <taxon>Balneolia</taxon>
        <taxon>Balneolales</taxon>
        <taxon>Balneolaceae</taxon>
        <taxon>Fodinibius</taxon>
    </lineage>
</organism>
<keyword evidence="6 8" id="KW-0472">Membrane</keyword>
<evidence type="ECO:0000256" key="6">
    <source>
        <dbReference type="ARBA" id="ARBA00023136"/>
    </source>
</evidence>
<evidence type="ECO:0000256" key="5">
    <source>
        <dbReference type="ARBA" id="ARBA00022989"/>
    </source>
</evidence>
<feature type="transmembrane region" description="Helical" evidence="9">
    <location>
        <begin position="7"/>
        <end position="27"/>
    </location>
</feature>
<comment type="subcellular location">
    <subcellularLocation>
        <location evidence="1">Cell membrane</location>
        <topology evidence="1">Multi-pass membrane protein</topology>
    </subcellularLocation>
</comment>
<dbReference type="AlphaFoldDB" id="A0A1M4Z1Z9"/>
<dbReference type="CDD" id="cd04590">
    <property type="entry name" value="CBS_pair_CorC_HlyC_assoc"/>
    <property type="match status" value="1"/>
</dbReference>
<dbReference type="InterPro" id="IPR051676">
    <property type="entry name" value="UPF0053_domain"/>
</dbReference>
<feature type="transmembrane region" description="Helical" evidence="9">
    <location>
        <begin position="56"/>
        <end position="76"/>
    </location>
</feature>
<evidence type="ECO:0000256" key="2">
    <source>
        <dbReference type="ARBA" id="ARBA00022475"/>
    </source>
</evidence>
<dbReference type="InterPro" id="IPR044751">
    <property type="entry name" value="Ion_transp-like_CBS"/>
</dbReference>
<evidence type="ECO:0000256" key="9">
    <source>
        <dbReference type="SAM" id="Phobius"/>
    </source>
</evidence>
<evidence type="ECO:0000256" key="1">
    <source>
        <dbReference type="ARBA" id="ARBA00004651"/>
    </source>
</evidence>
<dbReference type="Pfam" id="PF01595">
    <property type="entry name" value="CNNM"/>
    <property type="match status" value="1"/>
</dbReference>
<keyword evidence="2" id="KW-1003">Cell membrane</keyword>
<evidence type="ECO:0000256" key="7">
    <source>
        <dbReference type="PROSITE-ProRule" id="PRU00703"/>
    </source>
</evidence>
<dbReference type="SUPFAM" id="SSF54631">
    <property type="entry name" value="CBS-domain pair"/>
    <property type="match status" value="1"/>
</dbReference>
<dbReference type="InterPro" id="IPR002550">
    <property type="entry name" value="CNNM"/>
</dbReference>
<dbReference type="PROSITE" id="PS51371">
    <property type="entry name" value="CBS"/>
    <property type="match status" value="1"/>
</dbReference>
<dbReference type="Gene3D" id="3.10.580.10">
    <property type="entry name" value="CBS-domain"/>
    <property type="match status" value="1"/>
</dbReference>
<keyword evidence="13" id="KW-1185">Reference proteome</keyword>
<keyword evidence="7" id="KW-0129">CBS domain</keyword>
<dbReference type="InterPro" id="IPR000644">
    <property type="entry name" value="CBS_dom"/>
</dbReference>
<name>A0A1M4Z1Z9_9BACT</name>
<feature type="transmembrane region" description="Helical" evidence="9">
    <location>
        <begin position="133"/>
        <end position="154"/>
    </location>
</feature>
<feature type="transmembrane region" description="Helical" evidence="9">
    <location>
        <begin position="88"/>
        <end position="113"/>
    </location>
</feature>
<dbReference type="Pfam" id="PF00571">
    <property type="entry name" value="CBS"/>
    <property type="match status" value="1"/>
</dbReference>
<evidence type="ECO:0000256" key="4">
    <source>
        <dbReference type="ARBA" id="ARBA00022737"/>
    </source>
</evidence>